<gene>
    <name evidence="1" type="ORF">BV25DRAFT_763213</name>
</gene>
<evidence type="ECO:0000313" key="1">
    <source>
        <dbReference type="EMBL" id="KAI0061505.1"/>
    </source>
</evidence>
<protein>
    <submittedName>
        <fullName evidence="1">Uncharacterized protein</fullName>
    </submittedName>
</protein>
<dbReference type="Proteomes" id="UP000814140">
    <property type="component" value="Unassembled WGS sequence"/>
</dbReference>
<reference evidence="1" key="1">
    <citation type="submission" date="2021-03" db="EMBL/GenBank/DDBJ databases">
        <authorList>
            <consortium name="DOE Joint Genome Institute"/>
            <person name="Ahrendt S."/>
            <person name="Looney B.P."/>
            <person name="Miyauchi S."/>
            <person name="Morin E."/>
            <person name="Drula E."/>
            <person name="Courty P.E."/>
            <person name="Chicoki N."/>
            <person name="Fauchery L."/>
            <person name="Kohler A."/>
            <person name="Kuo A."/>
            <person name="Labutti K."/>
            <person name="Pangilinan J."/>
            <person name="Lipzen A."/>
            <person name="Riley R."/>
            <person name="Andreopoulos W."/>
            <person name="He G."/>
            <person name="Johnson J."/>
            <person name="Barry K.W."/>
            <person name="Grigoriev I.V."/>
            <person name="Nagy L."/>
            <person name="Hibbett D."/>
            <person name="Henrissat B."/>
            <person name="Matheny P.B."/>
            <person name="Labbe J."/>
            <person name="Martin F."/>
        </authorList>
    </citation>
    <scope>NUCLEOTIDE SEQUENCE</scope>
    <source>
        <strain evidence="1">HHB10654</strain>
    </source>
</reference>
<comment type="caution">
    <text evidence="1">The sequence shown here is derived from an EMBL/GenBank/DDBJ whole genome shotgun (WGS) entry which is preliminary data.</text>
</comment>
<evidence type="ECO:0000313" key="2">
    <source>
        <dbReference type="Proteomes" id="UP000814140"/>
    </source>
</evidence>
<accession>A0ACB8SYH5</accession>
<proteinExistence type="predicted"/>
<dbReference type="EMBL" id="MU277212">
    <property type="protein sequence ID" value="KAI0061505.1"/>
    <property type="molecule type" value="Genomic_DNA"/>
</dbReference>
<sequence>MAHSLPFLPNEILLRILEMLGCRDILACHATCSRMRVLITDSIALQYSIELSACGMIDGRQDPHTLPIQERLDRIRRYTAAWETLLWTSRLALPHLVGLESPISVSGDVFLLPPSVVGAIADSVTGVQVQQIPSELRAIKEDHQIHSIPVLALTGNGKIRLDAAQELIVFRERNFIGGQTVTRTHVHSLLTGEAHPLAFAHGVMETMDPGLAFEDMCGDLLLEAIASDVGGICTPIVRNWKTGLVEAKGTVMIKHRYMAFLDKQHIISVTGGTYLALYPTCLQVTSLVSVDTTPTLAESRSYSFALPEFLQHKLLHIHTQISNLEHIPPPHGCFYPDPADRLISVAINSSGKRFVIDIPVRTFKTYISSHPGGAAAIIPWDAWGTHGARMVHVSPFDTGRWTLSGSRRMTFRRALEPDGPNMLTLLDYSPRRVARAVARGTATVLHGAEVGTVYTGPECGPLRTLLPCIVTEVPLPDIMGEWGEGVESAWLCENGVLFLKCDAVSHRILDACAYTI</sequence>
<name>A0ACB8SYH5_9AGAM</name>
<keyword evidence="2" id="KW-1185">Reference proteome</keyword>
<organism evidence="1 2">
    <name type="scientific">Artomyces pyxidatus</name>
    <dbReference type="NCBI Taxonomy" id="48021"/>
    <lineage>
        <taxon>Eukaryota</taxon>
        <taxon>Fungi</taxon>
        <taxon>Dikarya</taxon>
        <taxon>Basidiomycota</taxon>
        <taxon>Agaricomycotina</taxon>
        <taxon>Agaricomycetes</taxon>
        <taxon>Russulales</taxon>
        <taxon>Auriscalpiaceae</taxon>
        <taxon>Artomyces</taxon>
    </lineage>
</organism>
<reference evidence="1" key="2">
    <citation type="journal article" date="2022" name="New Phytol.">
        <title>Evolutionary transition to the ectomycorrhizal habit in the genomes of a hyperdiverse lineage of mushroom-forming fungi.</title>
        <authorList>
            <person name="Looney B."/>
            <person name="Miyauchi S."/>
            <person name="Morin E."/>
            <person name="Drula E."/>
            <person name="Courty P.E."/>
            <person name="Kohler A."/>
            <person name="Kuo A."/>
            <person name="LaButti K."/>
            <person name="Pangilinan J."/>
            <person name="Lipzen A."/>
            <person name="Riley R."/>
            <person name="Andreopoulos W."/>
            <person name="He G."/>
            <person name="Johnson J."/>
            <person name="Nolan M."/>
            <person name="Tritt A."/>
            <person name="Barry K.W."/>
            <person name="Grigoriev I.V."/>
            <person name="Nagy L.G."/>
            <person name="Hibbett D."/>
            <person name="Henrissat B."/>
            <person name="Matheny P.B."/>
            <person name="Labbe J."/>
            <person name="Martin F.M."/>
        </authorList>
    </citation>
    <scope>NUCLEOTIDE SEQUENCE</scope>
    <source>
        <strain evidence="1">HHB10654</strain>
    </source>
</reference>